<comment type="caution">
    <text evidence="8">The sequence shown here is derived from an EMBL/GenBank/DDBJ whole genome shotgun (WGS) entry which is preliminary data.</text>
</comment>
<evidence type="ECO:0000256" key="2">
    <source>
        <dbReference type="ARBA" id="ARBA00022485"/>
    </source>
</evidence>
<evidence type="ECO:0000256" key="6">
    <source>
        <dbReference type="ARBA" id="ARBA00023014"/>
    </source>
</evidence>
<feature type="domain" description="Radical SAM core" evidence="7">
    <location>
        <begin position="107"/>
        <end position="344"/>
    </location>
</feature>
<evidence type="ECO:0000256" key="4">
    <source>
        <dbReference type="ARBA" id="ARBA00022723"/>
    </source>
</evidence>
<dbReference type="Gene3D" id="3.20.20.70">
    <property type="entry name" value="Aldolase class I"/>
    <property type="match status" value="1"/>
</dbReference>
<dbReference type="PROSITE" id="PS51918">
    <property type="entry name" value="RADICAL_SAM"/>
    <property type="match status" value="1"/>
</dbReference>
<dbReference type="SFLD" id="SFLDS00029">
    <property type="entry name" value="Radical_SAM"/>
    <property type="match status" value="1"/>
</dbReference>
<name>A0A4R1N9V8_9GAMM</name>
<dbReference type="InterPro" id="IPR013785">
    <property type="entry name" value="Aldolase_TIM"/>
</dbReference>
<dbReference type="InterPro" id="IPR058240">
    <property type="entry name" value="rSAM_sf"/>
</dbReference>
<dbReference type="InterPro" id="IPR034405">
    <property type="entry name" value="F420"/>
</dbReference>
<dbReference type="GO" id="GO:0044689">
    <property type="term" value="F:7,8-didemethyl-8-hydroxy-5-deazariboflavin synthase activity"/>
    <property type="evidence" value="ECO:0007669"/>
    <property type="project" value="TreeGrafter"/>
</dbReference>
<dbReference type="NCBIfam" id="NF045502">
    <property type="entry name" value="variant_rSAM"/>
    <property type="match status" value="1"/>
</dbReference>
<dbReference type="CDD" id="cd01335">
    <property type="entry name" value="Radical_SAM"/>
    <property type="match status" value="1"/>
</dbReference>
<dbReference type="NCBIfam" id="TIGR04043">
    <property type="entry name" value="rSAM_MSMEG_0568"/>
    <property type="match status" value="1"/>
</dbReference>
<organism evidence="8 9">
    <name type="scientific">Sodalis ligni</name>
    <dbReference type="NCBI Taxonomy" id="2697027"/>
    <lineage>
        <taxon>Bacteria</taxon>
        <taxon>Pseudomonadati</taxon>
        <taxon>Pseudomonadota</taxon>
        <taxon>Gammaproteobacteria</taxon>
        <taxon>Enterobacterales</taxon>
        <taxon>Bruguierivoracaceae</taxon>
        <taxon>Sodalis</taxon>
    </lineage>
</organism>
<dbReference type="Proteomes" id="UP000294555">
    <property type="component" value="Unassembled WGS sequence"/>
</dbReference>
<dbReference type="SMART" id="SM00729">
    <property type="entry name" value="Elp3"/>
    <property type="match status" value="1"/>
</dbReference>
<dbReference type="GO" id="GO:0046872">
    <property type="term" value="F:metal ion binding"/>
    <property type="evidence" value="ECO:0007669"/>
    <property type="project" value="UniProtKB-KW"/>
</dbReference>
<evidence type="ECO:0000256" key="5">
    <source>
        <dbReference type="ARBA" id="ARBA00023004"/>
    </source>
</evidence>
<sequence length="366" mass="38934">MSLSNQRLITELQTHGLKVVNPQTTHVNRQGGAGPSDHQAVTIDGMTVMVPVYTQQAHQSPWSVTHDGAGGSHLLRDAIPVRDISFVSQPNFYRLSTADGVPYSHIATLHGADVLATTVLQTCIRYENRRKACQFCAIGQSLAAGKTIARKTPQQLAEVAKAAVELDGVRHMVMTTGTPSGSDRGARVLCESAEAIRAAVDLPLQGQCEPPGDALWFSRMKEAGIDALGMHLEAVTPAVRARIMPGKAAVTVEQYMAAFKDAVRVFGHGQVSTYILAGLGDTREAILSTARELIDIGVYPFVVPFVPIRGTPLEDHAPPAADFMESILQPLGSMLRGGGLRSADIKAGCGRCGACSPLSSYERASA</sequence>
<evidence type="ECO:0000256" key="1">
    <source>
        <dbReference type="ARBA" id="ARBA00001966"/>
    </source>
</evidence>
<keyword evidence="6" id="KW-0411">Iron-sulfur</keyword>
<dbReference type="EMBL" id="SJOI01000001">
    <property type="protein sequence ID" value="TCL03477.1"/>
    <property type="molecule type" value="Genomic_DNA"/>
</dbReference>
<proteinExistence type="predicted"/>
<dbReference type="InterPro" id="IPR016779">
    <property type="entry name" value="rSAM_MSMEG0568"/>
</dbReference>
<keyword evidence="3" id="KW-0949">S-adenosyl-L-methionine</keyword>
<keyword evidence="2" id="KW-0004">4Fe-4S</keyword>
<dbReference type="PANTHER" id="PTHR43076">
    <property type="entry name" value="FO SYNTHASE (COFH)"/>
    <property type="match status" value="1"/>
</dbReference>
<keyword evidence="4" id="KW-0479">Metal-binding</keyword>
<reference evidence="8 9" key="1">
    <citation type="submission" date="2019-02" db="EMBL/GenBank/DDBJ databases">
        <title>Investigation of anaerobic lignin degradation for improved lignocellulosic biofuels.</title>
        <authorList>
            <person name="Deangelis K."/>
        </authorList>
    </citation>
    <scope>NUCLEOTIDE SEQUENCE [LARGE SCALE GENOMIC DNA]</scope>
    <source>
        <strain evidence="8 9">159R</strain>
    </source>
</reference>
<dbReference type="GO" id="GO:0051539">
    <property type="term" value="F:4 iron, 4 sulfur cluster binding"/>
    <property type="evidence" value="ECO:0007669"/>
    <property type="project" value="UniProtKB-KW"/>
</dbReference>
<accession>A0A4R1N9V8</accession>
<gene>
    <name evidence="8" type="ORF">EZJ58_1549</name>
</gene>
<evidence type="ECO:0000259" key="7">
    <source>
        <dbReference type="PROSITE" id="PS51918"/>
    </source>
</evidence>
<dbReference type="Pfam" id="PF04055">
    <property type="entry name" value="Radical_SAM"/>
    <property type="match status" value="1"/>
</dbReference>
<keyword evidence="5" id="KW-0408">Iron</keyword>
<protein>
    <submittedName>
        <fullName evidence="8">Radical SAM protein (TIGR04043 family)</fullName>
    </submittedName>
</protein>
<dbReference type="SFLD" id="SFLDG01107">
    <property type="entry name" value="Uncharacterised_Radical_SAM_Su"/>
    <property type="match status" value="1"/>
</dbReference>
<evidence type="ECO:0000313" key="8">
    <source>
        <dbReference type="EMBL" id="TCL03477.1"/>
    </source>
</evidence>
<dbReference type="OrthoDB" id="9147217at2"/>
<comment type="cofactor">
    <cofactor evidence="1">
        <name>[4Fe-4S] cluster</name>
        <dbReference type="ChEBI" id="CHEBI:49883"/>
    </cofactor>
</comment>
<dbReference type="InterPro" id="IPR006638">
    <property type="entry name" value="Elp3/MiaA/NifB-like_rSAM"/>
</dbReference>
<evidence type="ECO:0000256" key="3">
    <source>
        <dbReference type="ARBA" id="ARBA00022691"/>
    </source>
</evidence>
<dbReference type="InterPro" id="IPR007197">
    <property type="entry name" value="rSAM"/>
</dbReference>
<dbReference type="PANTHER" id="PTHR43076:SF1">
    <property type="entry name" value="LIPOYL SYNTHASE 2"/>
    <property type="match status" value="1"/>
</dbReference>
<dbReference type="PIRSF" id="PIRSF020870">
    <property type="entry name" value="Radical_SAM_bac_prd"/>
    <property type="match status" value="1"/>
</dbReference>
<keyword evidence="9" id="KW-1185">Reference proteome</keyword>
<dbReference type="SUPFAM" id="SSF102114">
    <property type="entry name" value="Radical SAM enzymes"/>
    <property type="match status" value="1"/>
</dbReference>
<dbReference type="AlphaFoldDB" id="A0A4R1N9V8"/>
<evidence type="ECO:0000313" key="9">
    <source>
        <dbReference type="Proteomes" id="UP000294555"/>
    </source>
</evidence>